<evidence type="ECO:0000313" key="3">
    <source>
        <dbReference type="Proteomes" id="UP000244184"/>
    </source>
</evidence>
<gene>
    <name evidence="2" type="ORF">C8Z91_23365</name>
</gene>
<protein>
    <submittedName>
        <fullName evidence="2">Peptidase</fullName>
    </submittedName>
</protein>
<reference evidence="2 3" key="1">
    <citation type="submission" date="2018-03" db="EMBL/GenBank/DDBJ databases">
        <title>Genome sequence of Paenibacillus elgii strain AC13 an antimicrobial compound producing bacteria.</title>
        <authorList>
            <person name="Kurokawa A.S."/>
            <person name="Araujo J.F."/>
            <person name="Costa R.A."/>
            <person name="Ortega D.B."/>
            <person name="Pires A.S."/>
            <person name="Pappas G.J.Jr."/>
            <person name="Franco O.L."/>
            <person name="Barreto C."/>
            <person name="Magalhaes B.S."/>
            <person name="Kruger R.H."/>
        </authorList>
    </citation>
    <scope>NUCLEOTIDE SEQUENCE [LARGE SCALE GENOMIC DNA]</scope>
    <source>
        <strain evidence="2 3">AC13</strain>
    </source>
</reference>
<dbReference type="Gene3D" id="3.30.457.10">
    <property type="entry name" value="Copper amine oxidase-like, N-terminal domain"/>
    <property type="match status" value="1"/>
</dbReference>
<dbReference type="InterPro" id="IPR012854">
    <property type="entry name" value="Cu_amine_oxidase-like_N"/>
</dbReference>
<name>A0A2T6FWT4_9BACL</name>
<evidence type="ECO:0000313" key="2">
    <source>
        <dbReference type="EMBL" id="PUA36359.1"/>
    </source>
</evidence>
<dbReference type="Proteomes" id="UP000244184">
    <property type="component" value="Unassembled WGS sequence"/>
</dbReference>
<sequence length="374" mass="40318">MERWLHGLLSYIRLLQEVYDIMKPFKVLGVVLAGALLATNVVSAAPSEPATVKPLPISAPTPQDSYGGLKFVLVINGKGFSPEENPIYVGAKNEMMIPIRAAAEALGYKLTWKPDSQSLEMVQGNQWLTLQIGQDQYGFAKMLVPLEVAPELTNEKTYVPLSYFEKVMKLQVKTDATGTIHIDSKKQESGEQAASTTKQGTVTSITYRDKGGEIGLNGYGHGVRLNISDETEIVSDTNQKLTLADLQLGMSIEAEHSPVMAMSMPPMTHAKKIIVKQSPAAQQTLGTAGEIEEITSSAEGTTRLTIKGNKLSDGSHDTVILNVAGDTPVIGTKDNQPVAANQLKKGDKVYGFYGPILTKSLPPIGQAVKIVVEN</sequence>
<organism evidence="2 3">
    <name type="scientific">Paenibacillus elgii</name>
    <dbReference type="NCBI Taxonomy" id="189691"/>
    <lineage>
        <taxon>Bacteria</taxon>
        <taxon>Bacillati</taxon>
        <taxon>Bacillota</taxon>
        <taxon>Bacilli</taxon>
        <taxon>Bacillales</taxon>
        <taxon>Paenibacillaceae</taxon>
        <taxon>Paenibacillus</taxon>
    </lineage>
</organism>
<dbReference type="Pfam" id="PF07833">
    <property type="entry name" value="Cu_amine_oxidN1"/>
    <property type="match status" value="1"/>
</dbReference>
<dbReference type="EMBL" id="PYHP01000069">
    <property type="protein sequence ID" value="PUA36359.1"/>
    <property type="molecule type" value="Genomic_DNA"/>
</dbReference>
<proteinExistence type="predicted"/>
<dbReference type="InterPro" id="IPR036582">
    <property type="entry name" value="Mao_N_sf"/>
</dbReference>
<dbReference type="AlphaFoldDB" id="A0A2T6FWT4"/>
<accession>A0A2T6FWT4</accession>
<evidence type="ECO:0000259" key="1">
    <source>
        <dbReference type="Pfam" id="PF07833"/>
    </source>
</evidence>
<comment type="caution">
    <text evidence="2">The sequence shown here is derived from an EMBL/GenBank/DDBJ whole genome shotgun (WGS) entry which is preliminary data.</text>
</comment>
<feature type="domain" description="Copper amine oxidase-like N-terminal" evidence="1">
    <location>
        <begin position="74"/>
        <end position="180"/>
    </location>
</feature>
<dbReference type="SUPFAM" id="SSF55383">
    <property type="entry name" value="Copper amine oxidase, domain N"/>
    <property type="match status" value="1"/>
</dbReference>